<keyword evidence="6" id="KW-0418">Kinase</keyword>
<keyword evidence="15" id="KW-1185">Reference proteome</keyword>
<feature type="binding site" evidence="8">
    <location>
        <position position="256"/>
    </location>
    <ligand>
        <name>ATP</name>
        <dbReference type="ChEBI" id="CHEBI:30616"/>
    </ligand>
</feature>
<evidence type="ECO:0000256" key="5">
    <source>
        <dbReference type="ARBA" id="ARBA00022741"/>
    </source>
</evidence>
<proteinExistence type="predicted"/>
<dbReference type="GO" id="GO:0005634">
    <property type="term" value="C:nucleus"/>
    <property type="evidence" value="ECO:0007669"/>
    <property type="project" value="TreeGrafter"/>
</dbReference>
<dbReference type="InterPro" id="IPR011009">
    <property type="entry name" value="Kinase-like_dom_sf"/>
</dbReference>
<dbReference type="Gene3D" id="3.30.1120.130">
    <property type="match status" value="1"/>
</dbReference>
<feature type="domain" description="Protein kinase" evidence="11">
    <location>
        <begin position="224"/>
        <end position="488"/>
    </location>
</feature>
<dbReference type="Pfam" id="PF18190">
    <property type="entry name" value="Plk4_PB1"/>
    <property type="match status" value="1"/>
</dbReference>
<dbReference type="GO" id="GO:0005524">
    <property type="term" value="F:ATP binding"/>
    <property type="evidence" value="ECO:0007669"/>
    <property type="project" value="UniProtKB-UniRule"/>
</dbReference>
<evidence type="ECO:0000256" key="2">
    <source>
        <dbReference type="ARBA" id="ARBA00022490"/>
    </source>
</evidence>
<dbReference type="PROSITE" id="PS00108">
    <property type="entry name" value="PROTEIN_KINASE_ST"/>
    <property type="match status" value="1"/>
</dbReference>
<dbReference type="EMBL" id="CAJVPV010010896">
    <property type="protein sequence ID" value="CAG8655889.1"/>
    <property type="molecule type" value="Genomic_DNA"/>
</dbReference>
<dbReference type="GO" id="GO:0004674">
    <property type="term" value="F:protein serine/threonine kinase activity"/>
    <property type="evidence" value="ECO:0007669"/>
    <property type="project" value="UniProtKB-KW"/>
</dbReference>
<feature type="non-terminal residue" evidence="14">
    <location>
        <position position="1"/>
    </location>
</feature>
<feature type="compositionally biased region" description="Polar residues" evidence="9">
    <location>
        <begin position="57"/>
        <end position="74"/>
    </location>
</feature>
<keyword evidence="7 8" id="KW-0067">ATP-binding</keyword>
<feature type="domain" description="Cryptic POLO box 2 (CPB2)" evidence="13">
    <location>
        <begin position="636"/>
        <end position="753"/>
    </location>
</feature>
<evidence type="ECO:0000259" key="11">
    <source>
        <dbReference type="PROSITE" id="PS50011"/>
    </source>
</evidence>
<feature type="compositionally biased region" description="Basic and acidic residues" evidence="9">
    <location>
        <begin position="8"/>
        <end position="26"/>
    </location>
</feature>
<dbReference type="AlphaFoldDB" id="A0A9N9E1A5"/>
<evidence type="ECO:0000313" key="15">
    <source>
        <dbReference type="Proteomes" id="UP000789342"/>
    </source>
</evidence>
<keyword evidence="3" id="KW-0723">Serine/threonine-protein kinase</keyword>
<evidence type="ECO:0000256" key="1">
    <source>
        <dbReference type="ARBA" id="ARBA00004496"/>
    </source>
</evidence>
<dbReference type="InterPro" id="IPR033699">
    <property type="entry name" value="POLO_box_Plk4_1"/>
</dbReference>
<keyword evidence="4" id="KW-0808">Transferase</keyword>
<dbReference type="InterPro" id="IPR017441">
    <property type="entry name" value="Protein_kinase_ATP_BS"/>
</dbReference>
<evidence type="ECO:0000256" key="3">
    <source>
        <dbReference type="ARBA" id="ARBA00022527"/>
    </source>
</evidence>
<dbReference type="PANTHER" id="PTHR24345:SF91">
    <property type="entry name" value="SERINE_THREONINE-PROTEIN KINASE PLK4"/>
    <property type="match status" value="1"/>
</dbReference>
<protein>
    <submittedName>
        <fullName evidence="14">10311_t:CDS:1</fullName>
    </submittedName>
</protein>
<feature type="region of interest" description="Disordered" evidence="9">
    <location>
        <begin position="1"/>
        <end position="102"/>
    </location>
</feature>
<dbReference type="PROSITE" id="PS00107">
    <property type="entry name" value="PROTEIN_KINASE_ATP"/>
    <property type="match status" value="1"/>
</dbReference>
<evidence type="ECO:0000256" key="6">
    <source>
        <dbReference type="ARBA" id="ARBA00022777"/>
    </source>
</evidence>
<dbReference type="FunFam" id="1.10.510.10:FF:000571">
    <property type="entry name" value="Maternal embryonic leucine zipper kinase"/>
    <property type="match status" value="1"/>
</dbReference>
<keyword evidence="10" id="KW-1133">Transmembrane helix</keyword>
<keyword evidence="5 8" id="KW-0547">Nucleotide-binding</keyword>
<feature type="domain" description="Cryptic POLO box 1 (CPB1)" evidence="12">
    <location>
        <begin position="534"/>
        <end position="635"/>
    </location>
</feature>
<sequence length="883" mass="100612">MAQSYADAAKKNVHNEDENMHADLQHKQINPNGHGIHHGLDTDENFEATVSRKGDVSTGQISINRSSEIGGSSTDKSESKPRSTNKKQTSRGDGKGGNRKGSKGKVALGVAIDIAIAGLVVGWIIKKPSINKTHVGLSTIGLGLFYGVQWMRENHVYYSRLPKKYYSKDTTTLKPSARSNVGDLEILHSVQSNPINIEDKTQDYENKLDAQNYVSKSSSTVKDFEIGKLLGCGGFANVYRAVARSGKLQGREVAIKIISKRRLIERSIQDENDINQLKNYIKAEIKNHRQLSHPSILALYDSFEDRENVYLVTEFCSKGELFKFIRNRKVPLCEAEARGVMVHLVEGLQYMHSQGIMHRDLKLSNILLTENYEVKIADFGMSTNIYERDEQKTVCGTPNYISPEVVSLQPYGLAADVWSLGVMFVVMLTGRPPFEDKKVEKTLEKVQKAEYNLPETLSEEARNLIEKLLRVDFRRRLPLRYIFSHPFFSRQFSIKPLREFSPLDNNDESKFRTDLKEIHENNNKQDYFSSSINNKLSTRSRLNTTRLKPQKQKTKYANLEILVSGALYLDFFDDRYLMTISSDGEKIDLFERPIGKYSPTILVSPVKTFALDELPQMYLRRYKFAFKVVDLMKRKTPKIIFYSPQAKCTLMENGPFPDFEMQFYNQVSVHNSLSKGIVEIKVPSPSSPDNLITYNLTVGRNEEYNYPHELLSIIRHMQECLKQCLDIELNEKEDPNTVYPLIIKNHLYDANEDEKIIQNVCVTKENVPPPQKTLTLSASEMSIPTEVKSSTTNPNGTQSDCEHPTIYYSQYLTSSPCSISTQSGMVNLTYRFIRNLGWCIRSPEDNFTIMFDDGIRLVLESKSQSLKYYNESDSGKSMHGNVE</sequence>
<dbReference type="PANTHER" id="PTHR24345">
    <property type="entry name" value="SERINE/THREONINE-PROTEIN KINASE PLK"/>
    <property type="match status" value="1"/>
</dbReference>
<name>A0A9N9E1A5_9GLOM</name>
<dbReference type="Pfam" id="PF18409">
    <property type="entry name" value="Plk4_PB2"/>
    <property type="match status" value="1"/>
</dbReference>
<reference evidence="14" key="1">
    <citation type="submission" date="2021-06" db="EMBL/GenBank/DDBJ databases">
        <authorList>
            <person name="Kallberg Y."/>
            <person name="Tangrot J."/>
            <person name="Rosling A."/>
        </authorList>
    </citation>
    <scope>NUCLEOTIDE SEQUENCE</scope>
    <source>
        <strain evidence="14">CL551</strain>
    </source>
</reference>
<dbReference type="InterPro" id="IPR046437">
    <property type="entry name" value="Ser_Thr-PK_POLO_box_1_sf"/>
</dbReference>
<dbReference type="InterPro" id="IPR036947">
    <property type="entry name" value="POLO_box_dom_sf"/>
</dbReference>
<evidence type="ECO:0000256" key="8">
    <source>
        <dbReference type="PROSITE-ProRule" id="PRU10141"/>
    </source>
</evidence>
<comment type="caution">
    <text evidence="14">The sequence shown here is derived from an EMBL/GenBank/DDBJ whole genome shotgun (WGS) entry which is preliminary data.</text>
</comment>
<evidence type="ECO:0000256" key="4">
    <source>
        <dbReference type="ARBA" id="ARBA00022679"/>
    </source>
</evidence>
<comment type="subcellular location">
    <subcellularLocation>
        <location evidence="1">Cytoplasm</location>
    </subcellularLocation>
</comment>
<organism evidence="14 15">
    <name type="scientific">Acaulospora morrowiae</name>
    <dbReference type="NCBI Taxonomy" id="94023"/>
    <lineage>
        <taxon>Eukaryota</taxon>
        <taxon>Fungi</taxon>
        <taxon>Fungi incertae sedis</taxon>
        <taxon>Mucoromycota</taxon>
        <taxon>Glomeromycotina</taxon>
        <taxon>Glomeromycetes</taxon>
        <taxon>Diversisporales</taxon>
        <taxon>Acaulosporaceae</taxon>
        <taxon>Acaulospora</taxon>
    </lineage>
</organism>
<dbReference type="InterPro" id="IPR033698">
    <property type="entry name" value="POLO_box_Plk4_2"/>
</dbReference>
<evidence type="ECO:0000256" key="7">
    <source>
        <dbReference type="ARBA" id="ARBA00022840"/>
    </source>
</evidence>
<accession>A0A9N9E1A5</accession>
<evidence type="ECO:0000256" key="10">
    <source>
        <dbReference type="SAM" id="Phobius"/>
    </source>
</evidence>
<dbReference type="Gene3D" id="1.10.510.10">
    <property type="entry name" value="Transferase(Phosphotransferase) domain 1"/>
    <property type="match status" value="1"/>
</dbReference>
<keyword evidence="2" id="KW-0963">Cytoplasm</keyword>
<keyword evidence="10" id="KW-0812">Transmembrane</keyword>
<dbReference type="FunFam" id="3.30.200.20:FF:000042">
    <property type="entry name" value="Aurora kinase A"/>
    <property type="match status" value="1"/>
</dbReference>
<evidence type="ECO:0000259" key="12">
    <source>
        <dbReference type="PROSITE" id="PS51984"/>
    </source>
</evidence>
<gene>
    <name evidence="14" type="ORF">AMORRO_LOCUS10185</name>
</gene>
<evidence type="ECO:0000256" key="9">
    <source>
        <dbReference type="SAM" id="MobiDB-lite"/>
    </source>
</evidence>
<dbReference type="Proteomes" id="UP000789342">
    <property type="component" value="Unassembled WGS sequence"/>
</dbReference>
<dbReference type="Gene3D" id="3.30.1120.120">
    <property type="match status" value="1"/>
</dbReference>
<keyword evidence="10" id="KW-0472">Membrane</keyword>
<dbReference type="PROSITE" id="PS51984">
    <property type="entry name" value="CPB1"/>
    <property type="match status" value="1"/>
</dbReference>
<dbReference type="PROSITE" id="PS51985">
    <property type="entry name" value="CPB2"/>
    <property type="match status" value="1"/>
</dbReference>
<dbReference type="InterPro" id="IPR000719">
    <property type="entry name" value="Prot_kinase_dom"/>
</dbReference>
<dbReference type="SUPFAM" id="SSF56112">
    <property type="entry name" value="Protein kinase-like (PK-like)"/>
    <property type="match status" value="1"/>
</dbReference>
<evidence type="ECO:0000313" key="14">
    <source>
        <dbReference type="EMBL" id="CAG8655889.1"/>
    </source>
</evidence>
<dbReference type="Gene3D" id="3.30.1120.30">
    <property type="entry name" value="POLO box domain"/>
    <property type="match status" value="1"/>
</dbReference>
<dbReference type="GO" id="GO:0005737">
    <property type="term" value="C:cytoplasm"/>
    <property type="evidence" value="ECO:0007669"/>
    <property type="project" value="UniProtKB-SubCell"/>
</dbReference>
<dbReference type="Pfam" id="PF00069">
    <property type="entry name" value="Pkinase"/>
    <property type="match status" value="1"/>
</dbReference>
<dbReference type="Gene3D" id="3.30.200.20">
    <property type="entry name" value="Phosphorylase Kinase, domain 1"/>
    <property type="match status" value="1"/>
</dbReference>
<dbReference type="SMART" id="SM00220">
    <property type="entry name" value="S_TKc"/>
    <property type="match status" value="1"/>
</dbReference>
<dbReference type="OrthoDB" id="377346at2759"/>
<evidence type="ECO:0000259" key="13">
    <source>
        <dbReference type="PROSITE" id="PS51985"/>
    </source>
</evidence>
<dbReference type="PROSITE" id="PS50011">
    <property type="entry name" value="PROTEIN_KINASE_DOM"/>
    <property type="match status" value="1"/>
</dbReference>
<dbReference type="InterPro" id="IPR047108">
    <property type="entry name" value="Plk4-like_POLO_box_2_sf"/>
</dbReference>
<dbReference type="InterPro" id="IPR008271">
    <property type="entry name" value="Ser/Thr_kinase_AS"/>
</dbReference>
<feature type="transmembrane region" description="Helical" evidence="10">
    <location>
        <begin position="106"/>
        <end position="125"/>
    </location>
</feature>